<dbReference type="Pfam" id="PF07940">
    <property type="entry name" value="Hepar_II_III_C"/>
    <property type="match status" value="1"/>
</dbReference>
<gene>
    <name evidence="7" type="ORF">HMPREF9695_01417</name>
</gene>
<keyword evidence="8" id="KW-1185">Reference proteome</keyword>
<dbReference type="eggNOG" id="COG5360">
    <property type="taxonomic scope" value="Bacteria"/>
</dbReference>
<dbReference type="PATRIC" id="fig|883078.3.peg.1450"/>
<dbReference type="SUPFAM" id="SSF48230">
    <property type="entry name" value="Chondroitin AC/alginate lyase"/>
    <property type="match status" value="1"/>
</dbReference>
<evidence type="ECO:0000313" key="8">
    <source>
        <dbReference type="Proteomes" id="UP000001096"/>
    </source>
</evidence>
<comment type="subcellular location">
    <subcellularLocation>
        <location evidence="1">Periplasm</location>
    </subcellularLocation>
</comment>
<dbReference type="InterPro" id="IPR012480">
    <property type="entry name" value="Hepar_II_III_C"/>
</dbReference>
<dbReference type="GO" id="GO:0042597">
    <property type="term" value="C:periplasmic space"/>
    <property type="evidence" value="ECO:0007669"/>
    <property type="project" value="UniProtKB-SubCell"/>
</dbReference>
<evidence type="ECO:0000256" key="1">
    <source>
        <dbReference type="ARBA" id="ARBA00004418"/>
    </source>
</evidence>
<evidence type="ECO:0000256" key="3">
    <source>
        <dbReference type="ARBA" id="ARBA00022764"/>
    </source>
</evidence>
<evidence type="ECO:0000259" key="5">
    <source>
        <dbReference type="Pfam" id="PF07940"/>
    </source>
</evidence>
<dbReference type="AlphaFoldDB" id="K8PD31"/>
<dbReference type="InterPro" id="IPR008929">
    <property type="entry name" value="Chondroitin_lyas"/>
</dbReference>
<evidence type="ECO:0000256" key="4">
    <source>
        <dbReference type="ARBA" id="ARBA00023239"/>
    </source>
</evidence>
<evidence type="ECO:0000256" key="2">
    <source>
        <dbReference type="ARBA" id="ARBA00022729"/>
    </source>
</evidence>
<proteinExistence type="predicted"/>
<dbReference type="Pfam" id="PF16889">
    <property type="entry name" value="Hepar_II_III_N"/>
    <property type="match status" value="1"/>
</dbReference>
<accession>K8PD31</accession>
<keyword evidence="2" id="KW-0732">Signal</keyword>
<comment type="caution">
    <text evidence="7">The sequence shown here is derived from an EMBL/GenBank/DDBJ whole genome shotgun (WGS) entry which is preliminary data.</text>
</comment>
<dbReference type="Gene3D" id="1.50.10.100">
    <property type="entry name" value="Chondroitin AC/alginate lyase"/>
    <property type="match status" value="1"/>
</dbReference>
<sequence length="673" mass="73047">MAASFAKLGWYVNRLRAMSIPELGHRLREAGKRRLSATRSYDYSAFAIESSDLPFLSIDIDRLQSIDAGTRALWQSVAPTAMSPGIYRALGHDFHLSTEMDWHLDPVSALRWPDNAYCFDIEYRHDRLRGDVKLVWELNRLQFVPVIAALSRLKNDDELAQSALDLIESWIDANPPFKGVNWISGIELALRVVSILLTIGLVGRERVGARLSRKIAACLAAHAYWLKRFPSRYSSANNHLIAEEAALFVLGTLWQGAEIDASAARAILIAEAFRQIHDDGVGAEQSPTYTAFTCEWYLLAFTVAEAAGMPFPDNVIARVASAGEHLRWLLDSSGNHPRIGDDDEGRVIASGAGHEPLYVGSVVNGIAALTGRQDLAADYGAPQLRNLLVGWPDATSVSGAGTRIFERGGYTVSRGQMSGRESLAVFDHGPLGYLSIAAHGHADALSLTLHLDGRPVLVDPGTYLYHSGGSVRDRLRGTAVHNTLCINGTDQSEISGAFNWRRKATSEFTGLRETGHGVDVSAQHDGYARDFGLLCERTITVDASGLTVRDKLLATGDQASKPLTSISIGFLLHPECSARIEGATVVVTRGGEALMQVSAQPNVSVTLEVAEYSPAFGVMESAARIVFRANDPKTREFRTRIDVQSAATSVSNVSPALQPYQAPASNFADAGLR</sequence>
<protein>
    <submittedName>
        <fullName evidence="7">Uncharacterized protein</fullName>
    </submittedName>
</protein>
<keyword evidence="3" id="KW-0574">Periplasm</keyword>
<dbReference type="InterPro" id="IPR031680">
    <property type="entry name" value="Hepar_II_III_N"/>
</dbReference>
<dbReference type="EMBL" id="AGWX01000002">
    <property type="protein sequence ID" value="EKS39456.1"/>
    <property type="molecule type" value="Genomic_DNA"/>
</dbReference>
<dbReference type="Proteomes" id="UP000001096">
    <property type="component" value="Unassembled WGS sequence"/>
</dbReference>
<dbReference type="Gene3D" id="2.70.98.70">
    <property type="match status" value="1"/>
</dbReference>
<dbReference type="GO" id="GO:0016829">
    <property type="term" value="F:lyase activity"/>
    <property type="evidence" value="ECO:0007669"/>
    <property type="project" value="UniProtKB-KW"/>
</dbReference>
<evidence type="ECO:0000259" key="6">
    <source>
        <dbReference type="Pfam" id="PF16889"/>
    </source>
</evidence>
<name>K8PD31_9BRAD</name>
<keyword evidence="4" id="KW-0456">Lyase</keyword>
<organism evidence="7 8">
    <name type="scientific">Afipia broomeae ATCC 49717</name>
    <dbReference type="NCBI Taxonomy" id="883078"/>
    <lineage>
        <taxon>Bacteria</taxon>
        <taxon>Pseudomonadati</taxon>
        <taxon>Pseudomonadota</taxon>
        <taxon>Alphaproteobacteria</taxon>
        <taxon>Hyphomicrobiales</taxon>
        <taxon>Nitrobacteraceae</taxon>
        <taxon>Afipia</taxon>
    </lineage>
</organism>
<dbReference type="PANTHER" id="PTHR39210:SF1">
    <property type="entry name" value="HEPARIN-SULFATE LYASE"/>
    <property type="match status" value="1"/>
</dbReference>
<reference evidence="7 8" key="1">
    <citation type="submission" date="2012-04" db="EMBL/GenBank/DDBJ databases">
        <title>The Genome Sequence of Afipia broomeae ATCC 49717.</title>
        <authorList>
            <consortium name="The Broad Institute Genome Sequencing Platform"/>
            <person name="Earl A."/>
            <person name="Ward D."/>
            <person name="Feldgarden M."/>
            <person name="Gevers D."/>
            <person name="Huys G."/>
            <person name="Walker B."/>
            <person name="Young S.K."/>
            <person name="Zeng Q."/>
            <person name="Gargeya S."/>
            <person name="Fitzgerald M."/>
            <person name="Haas B."/>
            <person name="Abouelleil A."/>
            <person name="Alvarado L."/>
            <person name="Arachchi H.M."/>
            <person name="Berlin A."/>
            <person name="Chapman S.B."/>
            <person name="Goldberg J."/>
            <person name="Griggs A."/>
            <person name="Gujja S."/>
            <person name="Hansen M."/>
            <person name="Howarth C."/>
            <person name="Imamovic A."/>
            <person name="Larimer J."/>
            <person name="McCowen C."/>
            <person name="Montmayeur A."/>
            <person name="Murphy C."/>
            <person name="Neiman D."/>
            <person name="Pearson M."/>
            <person name="Priest M."/>
            <person name="Roberts A."/>
            <person name="Saif S."/>
            <person name="Shea T."/>
            <person name="Sisk P."/>
            <person name="Sykes S."/>
            <person name="Wortman J."/>
            <person name="Nusbaum C."/>
            <person name="Birren B."/>
        </authorList>
    </citation>
    <scope>NUCLEOTIDE SEQUENCE [LARGE SCALE GENOMIC DNA]</scope>
    <source>
        <strain evidence="7 8">ATCC 49717</strain>
    </source>
</reference>
<evidence type="ECO:0000313" key="7">
    <source>
        <dbReference type="EMBL" id="EKS39456.1"/>
    </source>
</evidence>
<dbReference type="PANTHER" id="PTHR39210">
    <property type="entry name" value="HEPARIN-SULFATE LYASE"/>
    <property type="match status" value="1"/>
</dbReference>
<feature type="domain" description="Heparin-sulfate lyase N-terminal" evidence="6">
    <location>
        <begin position="117"/>
        <end position="322"/>
    </location>
</feature>
<feature type="domain" description="Heparinase II/III-like C-terminal" evidence="5">
    <location>
        <begin position="405"/>
        <end position="631"/>
    </location>
</feature>
<dbReference type="HOGENOM" id="CLU_022012_0_1_5"/>